<evidence type="ECO:0000256" key="15">
    <source>
        <dbReference type="PIRSR" id="PIRSR001415-5"/>
    </source>
</evidence>
<evidence type="ECO:0000256" key="13">
    <source>
        <dbReference type="PIRSR" id="PIRSR001415-2"/>
    </source>
</evidence>
<evidence type="ECO:0000256" key="2">
    <source>
        <dbReference type="ARBA" id="ARBA00004694"/>
    </source>
</evidence>
<dbReference type="EC" id="4.2.1.24" evidence="5 16"/>
<feature type="binding site" evidence="14">
    <location>
        <position position="121"/>
    </location>
    <ligand>
        <name>Zn(2+)</name>
        <dbReference type="ChEBI" id="CHEBI:29105"/>
        <note>catalytic</note>
    </ligand>
</feature>
<dbReference type="GO" id="GO:0008270">
    <property type="term" value="F:zinc ion binding"/>
    <property type="evidence" value="ECO:0007669"/>
    <property type="project" value="TreeGrafter"/>
</dbReference>
<evidence type="ECO:0000256" key="4">
    <source>
        <dbReference type="ARBA" id="ARBA00011823"/>
    </source>
</evidence>
<keyword evidence="19" id="KW-1185">Reference proteome</keyword>
<keyword evidence="7" id="KW-0350">Heme biosynthesis</keyword>
<feature type="binding site" evidence="13">
    <location>
        <position position="312"/>
    </location>
    <ligand>
        <name>5-aminolevulinate</name>
        <dbReference type="ChEBI" id="CHEBI:356416"/>
        <label>2</label>
    </ligand>
</feature>
<organism evidence="18 19">
    <name type="scientific">Anaerobacterium chartisolvens</name>
    <dbReference type="NCBI Taxonomy" id="1297424"/>
    <lineage>
        <taxon>Bacteria</taxon>
        <taxon>Bacillati</taxon>
        <taxon>Bacillota</taxon>
        <taxon>Clostridia</taxon>
        <taxon>Eubacteriales</taxon>
        <taxon>Oscillospiraceae</taxon>
        <taxon>Anaerobacterium</taxon>
    </lineage>
</organism>
<name>A0A369BAE6_9FIRM</name>
<feature type="binding site" evidence="13">
    <location>
        <position position="216"/>
    </location>
    <ligand>
        <name>5-aminolevulinate</name>
        <dbReference type="ChEBI" id="CHEBI:356416"/>
        <label>1</label>
    </ligand>
</feature>
<dbReference type="InterPro" id="IPR030656">
    <property type="entry name" value="ALAD_AS"/>
</dbReference>
<dbReference type="UniPathway" id="UPA00251">
    <property type="reaction ID" value="UER00318"/>
</dbReference>
<dbReference type="Gene3D" id="3.20.20.70">
    <property type="entry name" value="Aldolase class I"/>
    <property type="match status" value="1"/>
</dbReference>
<dbReference type="GO" id="GO:0006782">
    <property type="term" value="P:protoporphyrinogen IX biosynthetic process"/>
    <property type="evidence" value="ECO:0007669"/>
    <property type="project" value="UniProtKB-UniPathway"/>
</dbReference>
<dbReference type="PROSITE" id="PS00169">
    <property type="entry name" value="D_ALA_DEHYDRATASE"/>
    <property type="match status" value="1"/>
</dbReference>
<evidence type="ECO:0000256" key="16">
    <source>
        <dbReference type="RuleBase" id="RU000515"/>
    </source>
</evidence>
<evidence type="ECO:0000256" key="6">
    <source>
        <dbReference type="ARBA" id="ARBA00020771"/>
    </source>
</evidence>
<keyword evidence="15" id="KW-0460">Magnesium</keyword>
<proteinExistence type="inferred from homology"/>
<dbReference type="OrthoDB" id="9805001at2"/>
<dbReference type="AlphaFoldDB" id="A0A369BAE6"/>
<dbReference type="InterPro" id="IPR013785">
    <property type="entry name" value="Aldolase_TIM"/>
</dbReference>
<dbReference type="FunFam" id="3.20.20.70:FF:000019">
    <property type="entry name" value="Delta-aminolevulinic acid dehydratase"/>
    <property type="match status" value="1"/>
</dbReference>
<comment type="pathway">
    <text evidence="2">Porphyrin-containing compound metabolism; protoporphyrin-IX biosynthesis; coproporphyrinogen-III from 5-aminolevulinate: step 1/4.</text>
</comment>
<evidence type="ECO:0000256" key="8">
    <source>
        <dbReference type="ARBA" id="ARBA00023239"/>
    </source>
</evidence>
<keyword evidence="14" id="KW-0479">Metal-binding</keyword>
<accession>A0A369BAE6</accession>
<feature type="binding site" evidence="14">
    <location>
        <position position="129"/>
    </location>
    <ligand>
        <name>Zn(2+)</name>
        <dbReference type="ChEBI" id="CHEBI:29105"/>
        <note>catalytic</note>
    </ligand>
</feature>
<reference evidence="18 19" key="1">
    <citation type="submission" date="2018-07" db="EMBL/GenBank/DDBJ databases">
        <title>Genomic Encyclopedia of Type Strains, Phase IV (KMG-IV): sequencing the most valuable type-strain genomes for metagenomic binning, comparative biology and taxonomic classification.</title>
        <authorList>
            <person name="Goeker M."/>
        </authorList>
    </citation>
    <scope>NUCLEOTIDE SEQUENCE [LARGE SCALE GENOMIC DNA]</scope>
    <source>
        <strain evidence="18 19">DSM 27016</strain>
    </source>
</reference>
<evidence type="ECO:0000256" key="10">
    <source>
        <dbReference type="ARBA" id="ARBA00025628"/>
    </source>
</evidence>
<evidence type="ECO:0000256" key="11">
    <source>
        <dbReference type="ARBA" id="ARBA00047651"/>
    </source>
</evidence>
<dbReference type="EMBL" id="QPJT01000007">
    <property type="protein sequence ID" value="RCX17568.1"/>
    <property type="molecule type" value="Genomic_DNA"/>
</dbReference>
<gene>
    <name evidence="18" type="ORF">DFR58_107114</name>
</gene>
<evidence type="ECO:0000256" key="9">
    <source>
        <dbReference type="ARBA" id="ARBA00023244"/>
    </source>
</evidence>
<evidence type="ECO:0000256" key="12">
    <source>
        <dbReference type="PIRSR" id="PIRSR001415-1"/>
    </source>
</evidence>
<dbReference type="CDD" id="cd00384">
    <property type="entry name" value="ALAD_PBGS"/>
    <property type="match status" value="1"/>
</dbReference>
<dbReference type="NCBIfam" id="NF006762">
    <property type="entry name" value="PRK09283.1"/>
    <property type="match status" value="1"/>
</dbReference>
<keyword evidence="9 16" id="KW-0627">Porphyrin biosynthesis</keyword>
<dbReference type="InterPro" id="IPR001731">
    <property type="entry name" value="ALAD"/>
</dbReference>
<evidence type="ECO:0000256" key="3">
    <source>
        <dbReference type="ARBA" id="ARBA00008055"/>
    </source>
</evidence>
<keyword evidence="14" id="KW-0862">Zinc</keyword>
<comment type="cofactor">
    <cofactor evidence="1">
        <name>Zn(2+)</name>
        <dbReference type="ChEBI" id="CHEBI:29105"/>
    </cofactor>
</comment>
<keyword evidence="8 16" id="KW-0456">Lyase</keyword>
<feature type="binding site" evidence="13">
    <location>
        <position position="204"/>
    </location>
    <ligand>
        <name>5-aminolevulinate</name>
        <dbReference type="ChEBI" id="CHEBI:356416"/>
        <label>1</label>
    </ligand>
</feature>
<evidence type="ECO:0000256" key="17">
    <source>
        <dbReference type="RuleBase" id="RU004161"/>
    </source>
</evidence>
<comment type="caution">
    <text evidence="18">The sequence shown here is derived from an EMBL/GenBank/DDBJ whole genome shotgun (WGS) entry which is preliminary data.</text>
</comment>
<feature type="active site" description="Schiff-base intermediate with substrate" evidence="12">
    <location>
        <position position="247"/>
    </location>
</feature>
<dbReference type="SUPFAM" id="SSF51569">
    <property type="entry name" value="Aldolase"/>
    <property type="match status" value="1"/>
</dbReference>
<feature type="binding site" evidence="13">
    <location>
        <position position="273"/>
    </location>
    <ligand>
        <name>5-aminolevulinate</name>
        <dbReference type="ChEBI" id="CHEBI:356416"/>
        <label>2</label>
    </ligand>
</feature>
<evidence type="ECO:0000313" key="18">
    <source>
        <dbReference type="EMBL" id="RCX17568.1"/>
    </source>
</evidence>
<protein>
    <recommendedName>
        <fullName evidence="6 16">Delta-aminolevulinic acid dehydratase</fullName>
        <ecNumber evidence="5 16">4.2.1.24</ecNumber>
    </recommendedName>
</protein>
<sequence length="321" mass="35643">MDIIKRPRRLRTGEWIRRLVRETRLSVDELIYPIFIVEGEGIKREIPSMPGVYYFSSDCLMRELEEVQSLGIPGVLLFGVTDKKDDVGSGAYDDNGVVQTALKQCKRNFPQMIFMADICLCEYTSHGHCGVVRDGHVLNDPSVELIVKAALSCADAGADVVAPSDMMDGRVGEIRKALDRNGLTDKAIMAYSAKYSSAFYGPFRDAAGSKPAFGDRRGYQMDFCNRKEALREVRLDIDEGADIIMVKPALAYLDIIRDVSERFDVPVAAYNVSGEYSMIKAAAQKGWIDERAAVTESVTAIRRAGAGIIITYFAKQLAQWI</sequence>
<dbReference type="PANTHER" id="PTHR11458">
    <property type="entry name" value="DELTA-AMINOLEVULINIC ACID DEHYDRATASE"/>
    <property type="match status" value="1"/>
</dbReference>
<evidence type="ECO:0000256" key="1">
    <source>
        <dbReference type="ARBA" id="ARBA00001947"/>
    </source>
</evidence>
<evidence type="ECO:0000256" key="7">
    <source>
        <dbReference type="ARBA" id="ARBA00023133"/>
    </source>
</evidence>
<feature type="binding site" evidence="14">
    <location>
        <position position="119"/>
    </location>
    <ligand>
        <name>Zn(2+)</name>
        <dbReference type="ChEBI" id="CHEBI:29105"/>
        <note>catalytic</note>
    </ligand>
</feature>
<comment type="function">
    <text evidence="10">Catalyzes an early step in the biosynthesis of tetrapyrroles. Binds two molecules of 5-aminolevulinate per subunit, each at a distinct site, and catalyzes their condensation to form porphobilinogen.</text>
</comment>
<comment type="catalytic activity">
    <reaction evidence="11 16">
        <text>2 5-aminolevulinate = porphobilinogen + 2 H2O + H(+)</text>
        <dbReference type="Rhea" id="RHEA:24064"/>
        <dbReference type="ChEBI" id="CHEBI:15377"/>
        <dbReference type="ChEBI" id="CHEBI:15378"/>
        <dbReference type="ChEBI" id="CHEBI:58126"/>
        <dbReference type="ChEBI" id="CHEBI:356416"/>
        <dbReference type="EC" id="4.2.1.24"/>
    </reaction>
</comment>
<dbReference type="PRINTS" id="PR00144">
    <property type="entry name" value="DALDHYDRTASE"/>
</dbReference>
<dbReference type="GO" id="GO:0005829">
    <property type="term" value="C:cytosol"/>
    <property type="evidence" value="ECO:0007669"/>
    <property type="project" value="TreeGrafter"/>
</dbReference>
<dbReference type="PIRSF" id="PIRSF001415">
    <property type="entry name" value="Porphbilin_synth"/>
    <property type="match status" value="1"/>
</dbReference>
<dbReference type="RefSeq" id="WP_114297280.1">
    <property type="nucleotide sequence ID" value="NZ_QPJT01000007.1"/>
</dbReference>
<dbReference type="GO" id="GO:0004655">
    <property type="term" value="F:porphobilinogen synthase activity"/>
    <property type="evidence" value="ECO:0007669"/>
    <property type="project" value="UniProtKB-EC"/>
</dbReference>
<feature type="active site" description="Schiff-base intermediate with substrate" evidence="12">
    <location>
        <position position="194"/>
    </location>
</feature>
<dbReference type="PANTHER" id="PTHR11458:SF0">
    <property type="entry name" value="DELTA-AMINOLEVULINIC ACID DEHYDRATASE"/>
    <property type="match status" value="1"/>
</dbReference>
<dbReference type="SMART" id="SM01004">
    <property type="entry name" value="ALAD"/>
    <property type="match status" value="1"/>
</dbReference>
<evidence type="ECO:0000256" key="5">
    <source>
        <dbReference type="ARBA" id="ARBA00012053"/>
    </source>
</evidence>
<evidence type="ECO:0000256" key="14">
    <source>
        <dbReference type="PIRSR" id="PIRSR001415-3"/>
    </source>
</evidence>
<comment type="subunit">
    <text evidence="4 16">Homooctamer.</text>
</comment>
<evidence type="ECO:0000313" key="19">
    <source>
        <dbReference type="Proteomes" id="UP000253034"/>
    </source>
</evidence>
<dbReference type="Proteomes" id="UP000253034">
    <property type="component" value="Unassembled WGS sequence"/>
</dbReference>
<comment type="similarity">
    <text evidence="3 17">Belongs to the ALAD family.</text>
</comment>
<dbReference type="Pfam" id="PF00490">
    <property type="entry name" value="ALAD"/>
    <property type="match status" value="1"/>
</dbReference>
<feature type="binding site" evidence="15">
    <location>
        <position position="232"/>
    </location>
    <ligand>
        <name>Mg(2+)</name>
        <dbReference type="ChEBI" id="CHEBI:18420"/>
    </ligand>
</feature>